<keyword evidence="3" id="KW-1185">Reference proteome</keyword>
<organism evidence="2 3">
    <name type="scientific">Algoriphagus confluentis</name>
    <dbReference type="NCBI Taxonomy" id="1697556"/>
    <lineage>
        <taxon>Bacteria</taxon>
        <taxon>Pseudomonadati</taxon>
        <taxon>Bacteroidota</taxon>
        <taxon>Cytophagia</taxon>
        <taxon>Cytophagales</taxon>
        <taxon>Cyclobacteriaceae</taxon>
        <taxon>Algoriphagus</taxon>
    </lineage>
</organism>
<evidence type="ECO:0000256" key="1">
    <source>
        <dbReference type="SAM" id="SignalP"/>
    </source>
</evidence>
<name>A0ABQ6PJU5_9BACT</name>
<keyword evidence="1" id="KW-0732">Signal</keyword>
<comment type="caution">
    <text evidence="2">The sequence shown here is derived from an EMBL/GenBank/DDBJ whole genome shotgun (WGS) entry which is preliminary data.</text>
</comment>
<accession>A0ABQ6PJU5</accession>
<gene>
    <name evidence="2" type="ORF">Aconfl_08240</name>
</gene>
<evidence type="ECO:0000313" key="3">
    <source>
        <dbReference type="Proteomes" id="UP001338309"/>
    </source>
</evidence>
<reference evidence="2 3" key="1">
    <citation type="submission" date="2023-08" db="EMBL/GenBank/DDBJ databases">
        <title>Draft genome sequence of Algoriphagus confluentis.</title>
        <authorList>
            <person name="Takatani N."/>
            <person name="Hosokawa M."/>
            <person name="Sawabe T."/>
        </authorList>
    </citation>
    <scope>NUCLEOTIDE SEQUENCE [LARGE SCALE GENOMIC DNA]</scope>
    <source>
        <strain evidence="2 3">NBRC 111222</strain>
    </source>
</reference>
<dbReference type="EMBL" id="BTPD01000002">
    <property type="protein sequence ID" value="GMQ28181.1"/>
    <property type="molecule type" value="Genomic_DNA"/>
</dbReference>
<feature type="signal peptide" evidence="1">
    <location>
        <begin position="1"/>
        <end position="23"/>
    </location>
</feature>
<evidence type="ECO:0000313" key="2">
    <source>
        <dbReference type="EMBL" id="GMQ28181.1"/>
    </source>
</evidence>
<protein>
    <submittedName>
        <fullName evidence="2">Uncharacterized protein</fullName>
    </submittedName>
</protein>
<feature type="chain" id="PRO_5047283477" evidence="1">
    <location>
        <begin position="24"/>
        <end position="141"/>
    </location>
</feature>
<proteinExistence type="predicted"/>
<sequence length="141" mass="16236">MKMKSFLKFILLLSSLLCSLACSNVNKPQNEIKKIISNCESCPKNFKFVMLIPSLGCVGCISDAEEFLKENINNSDYLFVLEEVQSKKMLKIRLGFDFERSERVIYINNKINFLEEFTSPLIFDTSTGSISPWEKLQVFQN</sequence>
<dbReference type="Proteomes" id="UP001338309">
    <property type="component" value="Unassembled WGS sequence"/>
</dbReference>